<accession>A0A2P2QBQ7</accession>
<proteinExistence type="predicted"/>
<evidence type="ECO:0000313" key="1">
    <source>
        <dbReference type="EMBL" id="MBX64364.1"/>
    </source>
</evidence>
<dbReference type="EMBL" id="GGEC01083880">
    <property type="protein sequence ID" value="MBX64364.1"/>
    <property type="molecule type" value="Transcribed_RNA"/>
</dbReference>
<name>A0A2P2QBQ7_RHIMU</name>
<dbReference type="AlphaFoldDB" id="A0A2P2QBQ7"/>
<reference evidence="1" key="1">
    <citation type="submission" date="2018-02" db="EMBL/GenBank/DDBJ databases">
        <title>Rhizophora mucronata_Transcriptome.</title>
        <authorList>
            <person name="Meera S.P."/>
            <person name="Sreeshan A."/>
            <person name="Augustine A."/>
        </authorList>
    </citation>
    <scope>NUCLEOTIDE SEQUENCE</scope>
    <source>
        <tissue evidence="1">Leaf</tissue>
    </source>
</reference>
<sequence length="22" mass="2337">MFIVFGFSSVPKGATNSIFSVT</sequence>
<organism evidence="1">
    <name type="scientific">Rhizophora mucronata</name>
    <name type="common">Asiatic mangrove</name>
    <dbReference type="NCBI Taxonomy" id="61149"/>
    <lineage>
        <taxon>Eukaryota</taxon>
        <taxon>Viridiplantae</taxon>
        <taxon>Streptophyta</taxon>
        <taxon>Embryophyta</taxon>
        <taxon>Tracheophyta</taxon>
        <taxon>Spermatophyta</taxon>
        <taxon>Magnoliopsida</taxon>
        <taxon>eudicotyledons</taxon>
        <taxon>Gunneridae</taxon>
        <taxon>Pentapetalae</taxon>
        <taxon>rosids</taxon>
        <taxon>fabids</taxon>
        <taxon>Malpighiales</taxon>
        <taxon>Rhizophoraceae</taxon>
        <taxon>Rhizophora</taxon>
    </lineage>
</organism>
<protein>
    <submittedName>
        <fullName evidence="1">Uncharacterized protein</fullName>
    </submittedName>
</protein>